<dbReference type="SMART" id="SM00138">
    <property type="entry name" value="MeTrc"/>
    <property type="match status" value="1"/>
</dbReference>
<dbReference type="InterPro" id="IPR022641">
    <property type="entry name" value="CheR_N"/>
</dbReference>
<dbReference type="Pfam" id="PF03705">
    <property type="entry name" value="CheR_N"/>
    <property type="match status" value="1"/>
</dbReference>
<name>A0ABM9AI67_9GAMM</name>
<comment type="catalytic activity">
    <reaction evidence="1">
        <text>L-glutamyl-[protein] + S-adenosyl-L-methionine = [protein]-L-glutamate 5-O-methyl ester + S-adenosyl-L-homocysteine</text>
        <dbReference type="Rhea" id="RHEA:24452"/>
        <dbReference type="Rhea" id="RHEA-COMP:10208"/>
        <dbReference type="Rhea" id="RHEA-COMP:10311"/>
        <dbReference type="ChEBI" id="CHEBI:29973"/>
        <dbReference type="ChEBI" id="CHEBI:57856"/>
        <dbReference type="ChEBI" id="CHEBI:59789"/>
        <dbReference type="ChEBI" id="CHEBI:82795"/>
        <dbReference type="EC" id="2.1.1.80"/>
    </reaction>
</comment>
<keyword evidence="5" id="KW-0949">S-adenosyl-L-methionine</keyword>
<evidence type="ECO:0000313" key="8">
    <source>
        <dbReference type="Proteomes" id="UP000838100"/>
    </source>
</evidence>
<gene>
    <name evidence="7" type="primary">cheR</name>
    <name evidence="7" type="ORF">SIN8267_03067</name>
</gene>
<dbReference type="InterPro" id="IPR036804">
    <property type="entry name" value="CheR_N_sf"/>
</dbReference>
<evidence type="ECO:0000256" key="4">
    <source>
        <dbReference type="ARBA" id="ARBA00022679"/>
    </source>
</evidence>
<reference evidence="7" key="1">
    <citation type="submission" date="2021-12" db="EMBL/GenBank/DDBJ databases">
        <authorList>
            <person name="Rodrigo-Torres L."/>
            <person name="Arahal R. D."/>
            <person name="Lucena T."/>
        </authorList>
    </citation>
    <scope>NUCLEOTIDE SEQUENCE</scope>
    <source>
        <strain evidence="7">CECT 8267</strain>
    </source>
</reference>
<dbReference type="InterPro" id="IPR000780">
    <property type="entry name" value="CheR_MeTrfase"/>
</dbReference>
<dbReference type="InterPro" id="IPR022642">
    <property type="entry name" value="CheR_C"/>
</dbReference>
<keyword evidence="4 7" id="KW-0808">Transferase</keyword>
<dbReference type="EC" id="2.1.1.80" evidence="2"/>
<dbReference type="EMBL" id="CAKLPX010000004">
    <property type="protein sequence ID" value="CAH0992928.1"/>
    <property type="molecule type" value="Genomic_DNA"/>
</dbReference>
<dbReference type="PROSITE" id="PS50123">
    <property type="entry name" value="CHER"/>
    <property type="match status" value="1"/>
</dbReference>
<dbReference type="Gene3D" id="3.40.50.150">
    <property type="entry name" value="Vaccinia Virus protein VP39"/>
    <property type="match status" value="1"/>
</dbReference>
<evidence type="ECO:0000256" key="5">
    <source>
        <dbReference type="ARBA" id="ARBA00022691"/>
    </source>
</evidence>
<dbReference type="InterPro" id="IPR029063">
    <property type="entry name" value="SAM-dependent_MTases_sf"/>
</dbReference>
<comment type="caution">
    <text evidence="7">The sequence shown here is derived from an EMBL/GenBank/DDBJ whole genome shotgun (WGS) entry which is preliminary data.</text>
</comment>
<dbReference type="GO" id="GO:0032259">
    <property type="term" value="P:methylation"/>
    <property type="evidence" value="ECO:0007669"/>
    <property type="project" value="UniProtKB-KW"/>
</dbReference>
<feature type="domain" description="CheR-type methyltransferase" evidence="6">
    <location>
        <begin position="1"/>
        <end position="256"/>
    </location>
</feature>
<dbReference type="Gene3D" id="1.10.155.10">
    <property type="entry name" value="Chemotaxis receptor methyltransferase CheR, N-terminal domain"/>
    <property type="match status" value="1"/>
</dbReference>
<dbReference type="SUPFAM" id="SSF47757">
    <property type="entry name" value="Chemotaxis receptor methyltransferase CheR, N-terminal domain"/>
    <property type="match status" value="1"/>
</dbReference>
<dbReference type="Pfam" id="PF01739">
    <property type="entry name" value="CheR"/>
    <property type="match status" value="1"/>
</dbReference>
<dbReference type="SUPFAM" id="SSF53335">
    <property type="entry name" value="S-adenosyl-L-methionine-dependent methyltransferases"/>
    <property type="match status" value="1"/>
</dbReference>
<accession>A0ABM9AI67</accession>
<dbReference type="Proteomes" id="UP000838100">
    <property type="component" value="Unassembled WGS sequence"/>
</dbReference>
<dbReference type="InterPro" id="IPR050903">
    <property type="entry name" value="Bact_Chemotaxis_MeTrfase"/>
</dbReference>
<dbReference type="GO" id="GO:0008983">
    <property type="term" value="F:protein-glutamate O-methyltransferase activity"/>
    <property type="evidence" value="ECO:0007669"/>
    <property type="project" value="UniProtKB-EC"/>
</dbReference>
<evidence type="ECO:0000256" key="2">
    <source>
        <dbReference type="ARBA" id="ARBA00012534"/>
    </source>
</evidence>
<evidence type="ECO:0000259" key="6">
    <source>
        <dbReference type="PROSITE" id="PS50123"/>
    </source>
</evidence>
<dbReference type="PANTHER" id="PTHR24422:SF19">
    <property type="entry name" value="CHEMOTAXIS PROTEIN METHYLTRANSFERASE"/>
    <property type="match status" value="1"/>
</dbReference>
<dbReference type="PRINTS" id="PR00996">
    <property type="entry name" value="CHERMTFRASE"/>
</dbReference>
<protein>
    <recommendedName>
        <fullName evidence="2">protein-glutamate O-methyltransferase</fullName>
        <ecNumber evidence="2">2.1.1.80</ecNumber>
    </recommendedName>
</protein>
<evidence type="ECO:0000256" key="3">
    <source>
        <dbReference type="ARBA" id="ARBA00022603"/>
    </source>
</evidence>
<keyword evidence="3 7" id="KW-0489">Methyltransferase</keyword>
<evidence type="ECO:0000313" key="7">
    <source>
        <dbReference type="EMBL" id="CAH0992928.1"/>
    </source>
</evidence>
<sequence>MKSQPDLTDNQFRRWQQLLESRTGIYLGGHKSILQAGLLKRMRQLGCDCYDQYLQQVDSVERSSIIEWGELLNSLTVQETRFFRDPAAFITVQEYLEQQITQGNVEESLELWSVGCSSGEEAYSLAVTAAEAVRATSTDTFFGVTGTDISNSAIASAETAVYKQTQLQIIEPSLRYRYFRPIAKGQYQVVPAVQSRVCFSRSNISLVEQLPKMMMDVIYCQNMLIYFKQEGRTSVLNALFERLKPGGLLITGPGESQGWCHAGVRRIDNNRVEGYIKL</sequence>
<evidence type="ECO:0000256" key="1">
    <source>
        <dbReference type="ARBA" id="ARBA00001541"/>
    </source>
</evidence>
<proteinExistence type="predicted"/>
<keyword evidence="8" id="KW-1185">Reference proteome</keyword>
<organism evidence="7 8">
    <name type="scientific">Sinobacterium norvegicum</name>
    <dbReference type="NCBI Taxonomy" id="1641715"/>
    <lineage>
        <taxon>Bacteria</taxon>
        <taxon>Pseudomonadati</taxon>
        <taxon>Pseudomonadota</taxon>
        <taxon>Gammaproteobacteria</taxon>
        <taxon>Cellvibrionales</taxon>
        <taxon>Spongiibacteraceae</taxon>
        <taxon>Sinobacterium</taxon>
    </lineage>
</organism>
<dbReference type="PANTHER" id="PTHR24422">
    <property type="entry name" value="CHEMOTAXIS PROTEIN METHYLTRANSFERASE"/>
    <property type="match status" value="1"/>
</dbReference>